<feature type="compositionally biased region" description="Basic and acidic residues" evidence="1">
    <location>
        <begin position="353"/>
        <end position="378"/>
    </location>
</feature>
<dbReference type="EMBL" id="CDMZ01003634">
    <property type="protein sequence ID" value="CEM47072.1"/>
    <property type="molecule type" value="Genomic_DNA"/>
</dbReference>
<feature type="compositionally biased region" description="Basic and acidic residues" evidence="1">
    <location>
        <begin position="192"/>
        <end position="206"/>
    </location>
</feature>
<dbReference type="PROSITE" id="PS50011">
    <property type="entry name" value="PROTEIN_KINASE_DOM"/>
    <property type="match status" value="1"/>
</dbReference>
<dbReference type="VEuPathDB" id="CryptoDB:Cvel_30791"/>
<evidence type="ECO:0000256" key="1">
    <source>
        <dbReference type="SAM" id="MobiDB-lite"/>
    </source>
</evidence>
<dbReference type="AlphaFoldDB" id="A0A0G4HS34"/>
<evidence type="ECO:0000313" key="3">
    <source>
        <dbReference type="EMBL" id="CEM47072.1"/>
    </source>
</evidence>
<sequence>MSDLRVLLQNKKEKVSGQKGANNGAFVLRRKCSLESPKAAFAQEDPRLPPLAAQKPLVPTPPREPRVPWENWGVQQEKGKKGGGGQGVLRKPSPRLARVASAPECEVPVSKSEPPAGHTGETATFEEHIAKKAAGKRGWRGLGEKIFSSLARLEGDVDACIEWIDNIGVGLPDSKADEKPEGGKKKPVTVVSDRRTKEEREERREPLPTSVALKESAKWKWDTFALSEGGGESPIAGSDTLLSTLISVFAITEAPRAAATERRAKTKTTFPPIASIQEEVPDRRGSFSVPAGVPKVVETFALSLSSNSESSERSLGTSSVSNGSPLPPPASASSGQSVSTVLLTALTGGRGVQSDKGRSEKEETGKDNEEEACERGEEGAQGGLLENMRVRSPPLRFGDGAQAAGVGEAEYNPDASYSLSLPKVFTATFSKTKMQRGGLELGKQIGKGQRGMVHSLKLLKSTGGLGREYPLVFKVVRVGQKRTPDSALDASIEAFRREVELQALAATVGVPKSGGDDRGEMHFIAPAVHAAWVCDKRRSPNGFTGAPVVCFAVMDRLSGIYGDIWPYSDPAGFGGGNGAGKKGKGKEPKLAPVRVQKACVGALEALLDAGVIHGDAHLDNFGFDQEGRIQVLDFGNAKRVDSFADPATWTEAKKMKTLKDGLDRDILMHYPPHLLGMTPKDSQDGSWDYFSSLSEGIGVRLRKKADVVKAAAFAGGGGVPEEAELLEYVWAMHKEVAGSPVLSQDL</sequence>
<feature type="region of interest" description="Disordered" evidence="1">
    <location>
        <begin position="41"/>
        <end position="124"/>
    </location>
</feature>
<reference evidence="3" key="1">
    <citation type="submission" date="2014-11" db="EMBL/GenBank/DDBJ databases">
        <authorList>
            <person name="Otto D Thomas"/>
            <person name="Naeem Raeece"/>
        </authorList>
    </citation>
    <scope>NUCLEOTIDE SEQUENCE</scope>
</reference>
<dbReference type="SUPFAM" id="SSF56112">
    <property type="entry name" value="Protein kinase-like (PK-like)"/>
    <property type="match status" value="1"/>
</dbReference>
<feature type="region of interest" description="Disordered" evidence="1">
    <location>
        <begin position="306"/>
        <end position="382"/>
    </location>
</feature>
<feature type="region of interest" description="Disordered" evidence="1">
    <location>
        <begin position="1"/>
        <end position="24"/>
    </location>
</feature>
<dbReference type="InterPro" id="IPR011009">
    <property type="entry name" value="Kinase-like_dom_sf"/>
</dbReference>
<organism evidence="3">
    <name type="scientific">Chromera velia CCMP2878</name>
    <dbReference type="NCBI Taxonomy" id="1169474"/>
    <lineage>
        <taxon>Eukaryota</taxon>
        <taxon>Sar</taxon>
        <taxon>Alveolata</taxon>
        <taxon>Colpodellida</taxon>
        <taxon>Chromeraceae</taxon>
        <taxon>Chromera</taxon>
    </lineage>
</organism>
<feature type="domain" description="Protein kinase" evidence="2">
    <location>
        <begin position="439"/>
        <end position="746"/>
    </location>
</feature>
<feature type="compositionally biased region" description="Low complexity" evidence="1">
    <location>
        <begin position="306"/>
        <end position="324"/>
    </location>
</feature>
<dbReference type="InterPro" id="IPR000719">
    <property type="entry name" value="Prot_kinase_dom"/>
</dbReference>
<dbReference type="Gene3D" id="1.10.510.10">
    <property type="entry name" value="Transferase(Phosphotransferase) domain 1"/>
    <property type="match status" value="1"/>
</dbReference>
<feature type="region of interest" description="Disordered" evidence="1">
    <location>
        <begin position="171"/>
        <end position="209"/>
    </location>
</feature>
<accession>A0A0G4HS34</accession>
<feature type="compositionally biased region" description="Basic and acidic residues" evidence="1">
    <location>
        <begin position="174"/>
        <end position="184"/>
    </location>
</feature>
<evidence type="ECO:0000259" key="2">
    <source>
        <dbReference type="PROSITE" id="PS50011"/>
    </source>
</evidence>
<dbReference type="GO" id="GO:0005524">
    <property type="term" value="F:ATP binding"/>
    <property type="evidence" value="ECO:0007669"/>
    <property type="project" value="InterPro"/>
</dbReference>
<name>A0A0G4HS34_9ALVE</name>
<gene>
    <name evidence="3" type="ORF">Cvel_30791</name>
</gene>
<protein>
    <recommendedName>
        <fullName evidence="2">Protein kinase domain-containing protein</fullName>
    </recommendedName>
</protein>
<proteinExistence type="predicted"/>
<dbReference type="GO" id="GO:0004672">
    <property type="term" value="F:protein kinase activity"/>
    <property type="evidence" value="ECO:0007669"/>
    <property type="project" value="InterPro"/>
</dbReference>